<dbReference type="Proteomes" id="UP000235965">
    <property type="component" value="Unassembled WGS sequence"/>
</dbReference>
<organism evidence="1 2">
    <name type="scientific">Cryptotermes secundus</name>
    <dbReference type="NCBI Taxonomy" id="105785"/>
    <lineage>
        <taxon>Eukaryota</taxon>
        <taxon>Metazoa</taxon>
        <taxon>Ecdysozoa</taxon>
        <taxon>Arthropoda</taxon>
        <taxon>Hexapoda</taxon>
        <taxon>Insecta</taxon>
        <taxon>Pterygota</taxon>
        <taxon>Neoptera</taxon>
        <taxon>Polyneoptera</taxon>
        <taxon>Dictyoptera</taxon>
        <taxon>Blattodea</taxon>
        <taxon>Blattoidea</taxon>
        <taxon>Termitoidae</taxon>
        <taxon>Kalotermitidae</taxon>
        <taxon>Cryptotermitinae</taxon>
        <taxon>Cryptotermes</taxon>
    </lineage>
</organism>
<dbReference type="EMBL" id="NEVH01024536">
    <property type="protein sequence ID" value="PNF16876.1"/>
    <property type="molecule type" value="Genomic_DNA"/>
</dbReference>
<comment type="caution">
    <text evidence="1">The sequence shown here is derived from an EMBL/GenBank/DDBJ whole genome shotgun (WGS) entry which is preliminary data.</text>
</comment>
<proteinExistence type="predicted"/>
<evidence type="ECO:0000313" key="2">
    <source>
        <dbReference type="Proteomes" id="UP000235965"/>
    </source>
</evidence>
<reference evidence="1 2" key="1">
    <citation type="submission" date="2017-12" db="EMBL/GenBank/DDBJ databases">
        <title>Hemimetabolous genomes reveal molecular basis of termite eusociality.</title>
        <authorList>
            <person name="Harrison M.C."/>
            <person name="Jongepier E."/>
            <person name="Robertson H.M."/>
            <person name="Arning N."/>
            <person name="Bitard-Feildel T."/>
            <person name="Chao H."/>
            <person name="Childers C.P."/>
            <person name="Dinh H."/>
            <person name="Doddapaneni H."/>
            <person name="Dugan S."/>
            <person name="Gowin J."/>
            <person name="Greiner C."/>
            <person name="Han Y."/>
            <person name="Hu H."/>
            <person name="Hughes D.S.T."/>
            <person name="Huylmans A.-K."/>
            <person name="Kemena C."/>
            <person name="Kremer L.P.M."/>
            <person name="Lee S.L."/>
            <person name="Lopez-Ezquerra A."/>
            <person name="Mallet L."/>
            <person name="Monroy-Kuhn J.M."/>
            <person name="Moser A."/>
            <person name="Murali S.C."/>
            <person name="Muzny D.M."/>
            <person name="Otani S."/>
            <person name="Piulachs M.-D."/>
            <person name="Poelchau M."/>
            <person name="Qu J."/>
            <person name="Schaub F."/>
            <person name="Wada-Katsumata A."/>
            <person name="Worley K.C."/>
            <person name="Xie Q."/>
            <person name="Ylla G."/>
            <person name="Poulsen M."/>
            <person name="Gibbs R.A."/>
            <person name="Schal C."/>
            <person name="Richards S."/>
            <person name="Belles X."/>
            <person name="Korb J."/>
            <person name="Bornberg-Bauer E."/>
        </authorList>
    </citation>
    <scope>NUCLEOTIDE SEQUENCE [LARGE SCALE GENOMIC DNA]</scope>
    <source>
        <tissue evidence="1">Whole body</tissue>
    </source>
</reference>
<accession>A0A2J7PKL7</accession>
<dbReference type="AlphaFoldDB" id="A0A2J7PKL7"/>
<keyword evidence="2" id="KW-1185">Reference proteome</keyword>
<name>A0A2J7PKL7_9NEOP</name>
<evidence type="ECO:0000313" key="1">
    <source>
        <dbReference type="EMBL" id="PNF16876.1"/>
    </source>
</evidence>
<protein>
    <submittedName>
        <fullName evidence="1">Uncharacterized protein</fullName>
    </submittedName>
</protein>
<gene>
    <name evidence="1" type="ORF">B7P43_G06070</name>
</gene>
<sequence length="84" mass="9829">MVQQMENQNKSDKISASYIHHEAYKLPANYQQYKNNGSDRSKILGFIPRPNTDMAETHQYEVSEVKLKDYEKCPDFWAANPSYP</sequence>
<dbReference type="InParanoid" id="A0A2J7PKL7"/>